<gene>
    <name evidence="2" type="ORF">F2Q68_00011237</name>
</gene>
<evidence type="ECO:0000256" key="1">
    <source>
        <dbReference type="SAM" id="MobiDB-lite"/>
    </source>
</evidence>
<feature type="compositionally biased region" description="Basic and acidic residues" evidence="1">
    <location>
        <begin position="484"/>
        <end position="504"/>
    </location>
</feature>
<feature type="compositionally biased region" description="Pro residues" evidence="1">
    <location>
        <begin position="278"/>
        <end position="289"/>
    </location>
</feature>
<protein>
    <submittedName>
        <fullName evidence="2">Uncharacterized protein</fullName>
    </submittedName>
</protein>
<feature type="compositionally biased region" description="Polar residues" evidence="1">
    <location>
        <begin position="177"/>
        <end position="199"/>
    </location>
</feature>
<reference evidence="2" key="1">
    <citation type="submission" date="2019-12" db="EMBL/GenBank/DDBJ databases">
        <title>Genome sequencing and annotation of Brassica cretica.</title>
        <authorList>
            <person name="Studholme D.J."/>
            <person name="Sarris P.F."/>
        </authorList>
    </citation>
    <scope>NUCLEOTIDE SEQUENCE</scope>
    <source>
        <strain evidence="2">PFS-001/15</strain>
        <tissue evidence="2">Leaf</tissue>
    </source>
</reference>
<feature type="compositionally biased region" description="Polar residues" evidence="1">
    <location>
        <begin position="129"/>
        <end position="138"/>
    </location>
</feature>
<feature type="region of interest" description="Disordered" evidence="1">
    <location>
        <begin position="156"/>
        <end position="199"/>
    </location>
</feature>
<feature type="compositionally biased region" description="Basic and acidic residues" evidence="1">
    <location>
        <begin position="325"/>
        <end position="340"/>
    </location>
</feature>
<comment type="caution">
    <text evidence="2">The sequence shown here is derived from an EMBL/GenBank/DDBJ whole genome shotgun (WGS) entry which is preliminary data.</text>
</comment>
<feature type="compositionally biased region" description="Basic and acidic residues" evidence="1">
    <location>
        <begin position="156"/>
        <end position="176"/>
    </location>
</feature>
<evidence type="ECO:0000313" key="2">
    <source>
        <dbReference type="EMBL" id="KAF2597359.1"/>
    </source>
</evidence>
<accession>A0A8S9KSH7</accession>
<feature type="region of interest" description="Disordered" evidence="1">
    <location>
        <begin position="272"/>
        <end position="302"/>
    </location>
</feature>
<proteinExistence type="predicted"/>
<feature type="region of interest" description="Disordered" evidence="1">
    <location>
        <begin position="481"/>
        <end position="506"/>
    </location>
</feature>
<dbReference type="Proteomes" id="UP000712281">
    <property type="component" value="Unassembled WGS sequence"/>
</dbReference>
<feature type="region of interest" description="Disordered" evidence="1">
    <location>
        <begin position="320"/>
        <end position="340"/>
    </location>
</feature>
<dbReference type="AlphaFoldDB" id="A0A8S9KSH7"/>
<organism evidence="2 3">
    <name type="scientific">Brassica cretica</name>
    <name type="common">Mustard</name>
    <dbReference type="NCBI Taxonomy" id="69181"/>
    <lineage>
        <taxon>Eukaryota</taxon>
        <taxon>Viridiplantae</taxon>
        <taxon>Streptophyta</taxon>
        <taxon>Embryophyta</taxon>
        <taxon>Tracheophyta</taxon>
        <taxon>Spermatophyta</taxon>
        <taxon>Magnoliopsida</taxon>
        <taxon>eudicotyledons</taxon>
        <taxon>Gunneridae</taxon>
        <taxon>Pentapetalae</taxon>
        <taxon>rosids</taxon>
        <taxon>malvids</taxon>
        <taxon>Brassicales</taxon>
        <taxon>Brassicaceae</taxon>
        <taxon>Brassiceae</taxon>
        <taxon>Brassica</taxon>
    </lineage>
</organism>
<evidence type="ECO:0000313" key="3">
    <source>
        <dbReference type="Proteomes" id="UP000712281"/>
    </source>
</evidence>
<dbReference type="EMBL" id="QGKW02000717">
    <property type="protein sequence ID" value="KAF2597359.1"/>
    <property type="molecule type" value="Genomic_DNA"/>
</dbReference>
<feature type="region of interest" description="Disordered" evidence="1">
    <location>
        <begin position="92"/>
        <end position="138"/>
    </location>
</feature>
<name>A0A8S9KSH7_BRACR</name>
<sequence length="615" mass="70231">MVDLPICCSEHDVSMCFSEHGGTPLMSWRSWPETENGPLGAKPCLGGCRVAELWSWTSWTPFFRETPSCPIWYLIKGRFPFVLRHDKSFGLEAGGRTKTRRQGPRPGGRNPEPGGGNPKAGTDILYPTSIDTPSQTLIDTEPRELVAPLILVRDNNGDLHDQKGHLRNAADLEHRSTYTSPNRSTGTLEHRSTTPTESTASCNAVKILTHEEFKSKHPHLPSPVNVQIDRHANNNIDRHEEGDIDRQPPAPIDRQAPITYRVQMPKIDVSRLNALGPKPKPSEYPPEPVRTPSDDGEDPMEEVRVPTRRTLRRRMEKVVKHLKRGANDEEKESFRKETREKEEDIRRMFCEAREKMRKRVTLKEKSDPGKFAIPCTMKDHLGLEVEPSQELFTFVDCSQRNSEGIFRDLEVQIVGAVCNLQTNQLCLTLIDPNAHYDPVVVKKPHMSSRRINVPGIIAACHCGVEYETEYSASIETHTATSIDSGHHKSTEIPHEESVDSRPDDWENDYNNPVIVAYTRQHMHTEEYDEDYEEERATEYRAIHDEEDKLLHHSSWKRNAPSIDMTSWPSINTQPHQRYRKRASTDTAYYKSIDTEVNRAQEGDYSIGSWASEHHH</sequence>